<evidence type="ECO:0008006" key="3">
    <source>
        <dbReference type="Google" id="ProtNLM"/>
    </source>
</evidence>
<comment type="caution">
    <text evidence="1">The sequence shown here is derived from an EMBL/GenBank/DDBJ whole genome shotgun (WGS) entry which is preliminary data.</text>
</comment>
<accession>A0ABV0KPX1</accession>
<evidence type="ECO:0000313" key="2">
    <source>
        <dbReference type="Proteomes" id="UP001476950"/>
    </source>
</evidence>
<reference evidence="1 2" key="1">
    <citation type="submission" date="2022-04" db="EMBL/GenBank/DDBJ databases">
        <title>Positive selection, recombination, and allopatry shape intraspecific diversity of widespread and dominant cyanobacteria.</title>
        <authorList>
            <person name="Wei J."/>
            <person name="Shu W."/>
            <person name="Hu C."/>
        </authorList>
    </citation>
    <scope>NUCLEOTIDE SEQUENCE [LARGE SCALE GENOMIC DNA]</scope>
    <source>
        <strain evidence="1 2">AS-A4</strain>
    </source>
</reference>
<dbReference type="EMBL" id="JAMPLM010000030">
    <property type="protein sequence ID" value="MEP1061293.1"/>
    <property type="molecule type" value="Genomic_DNA"/>
</dbReference>
<keyword evidence="2" id="KW-1185">Reference proteome</keyword>
<dbReference type="Proteomes" id="UP001476950">
    <property type="component" value="Unassembled WGS sequence"/>
</dbReference>
<dbReference type="SUPFAM" id="SSF52172">
    <property type="entry name" value="CheY-like"/>
    <property type="match status" value="1"/>
</dbReference>
<proteinExistence type="predicted"/>
<dbReference type="InterPro" id="IPR011006">
    <property type="entry name" value="CheY-like_superfamily"/>
</dbReference>
<name>A0ABV0KPX1_9CYAN</name>
<sequence length="61" mass="6679">MSQSAAIRVLIVDDHAIVRQGLVAMIENEPDMTVVVNQAMDRKPLTNIGTTTRCHLDSQSS</sequence>
<protein>
    <recommendedName>
        <fullName evidence="3">Response regulatory domain-containing protein</fullName>
    </recommendedName>
</protein>
<evidence type="ECO:0000313" key="1">
    <source>
        <dbReference type="EMBL" id="MEP1061293.1"/>
    </source>
</evidence>
<organism evidence="1 2">
    <name type="scientific">Stenomitos frigidus AS-A4</name>
    <dbReference type="NCBI Taxonomy" id="2933935"/>
    <lineage>
        <taxon>Bacteria</taxon>
        <taxon>Bacillati</taxon>
        <taxon>Cyanobacteriota</taxon>
        <taxon>Cyanophyceae</taxon>
        <taxon>Leptolyngbyales</taxon>
        <taxon>Leptolyngbyaceae</taxon>
        <taxon>Stenomitos</taxon>
    </lineage>
</organism>
<gene>
    <name evidence="1" type="ORF">NDI38_22945</name>
</gene>
<dbReference type="RefSeq" id="WP_190448524.1">
    <property type="nucleotide sequence ID" value="NZ_JAMPLM010000030.1"/>
</dbReference>
<dbReference type="Gene3D" id="3.40.50.2300">
    <property type="match status" value="1"/>
</dbReference>